<feature type="domain" description="Chromosomal replication initiator protein DnaA ATPAse" evidence="1">
    <location>
        <begin position="100"/>
        <end position="216"/>
    </location>
</feature>
<comment type="caution">
    <text evidence="2">The sequence shown here is derived from an EMBL/GenBank/DDBJ whole genome shotgun (WGS) entry which is preliminary data.</text>
</comment>
<dbReference type="SUPFAM" id="SSF52540">
    <property type="entry name" value="P-loop containing nucleoside triphosphate hydrolases"/>
    <property type="match status" value="1"/>
</dbReference>
<dbReference type="InterPro" id="IPR027417">
    <property type="entry name" value="P-loop_NTPase"/>
</dbReference>
<proteinExistence type="predicted"/>
<dbReference type="Proteomes" id="UP000006315">
    <property type="component" value="Unassembled WGS sequence"/>
</dbReference>
<dbReference type="Pfam" id="PF00308">
    <property type="entry name" value="Bac_DnaA"/>
    <property type="match status" value="1"/>
</dbReference>
<dbReference type="Gene3D" id="3.40.50.300">
    <property type="entry name" value="P-loop containing nucleotide triphosphate hydrolases"/>
    <property type="match status" value="1"/>
</dbReference>
<gene>
    <name evidence="2" type="ORF">BAZO_08219</name>
</gene>
<dbReference type="PATRIC" id="fig|1131731.3.peg.1718"/>
<evidence type="ECO:0000313" key="3">
    <source>
        <dbReference type="Proteomes" id="UP000006315"/>
    </source>
</evidence>
<evidence type="ECO:0000313" key="2">
    <source>
        <dbReference type="EMBL" id="EKN67852.1"/>
    </source>
</evidence>
<sequence>MTVPTKDCPFSKCDGSGFVWYKDWSKRQDPNGRDEWMEECECNKDRVLRRKLKFAKIPETFRESTINGFNINAYEQLESKEIAALAKKAATNYVKHFEKMQEKGKGLYFYSYTKGSGKTKLISSIANALIKQYSVDLIFITGEDLLNEIKGTFGKDSRQSTSEMIKIFRVIKVLVIDDFGIEAGENGANDWVERTFTSILNDRLEAKLVTIFSSNIKIDDLDQYYKSGRLSSRVKEMAPEIPMPEESVRVRKADYENTKLEELLYE</sequence>
<dbReference type="GO" id="GO:0005524">
    <property type="term" value="F:ATP binding"/>
    <property type="evidence" value="ECO:0007669"/>
    <property type="project" value="UniProtKB-KW"/>
</dbReference>
<evidence type="ECO:0000259" key="1">
    <source>
        <dbReference type="Pfam" id="PF00308"/>
    </source>
</evidence>
<name>K6D5Q0_SCHAZ</name>
<keyword evidence="2" id="KW-0547">Nucleotide-binding</keyword>
<accession>K6D5Q0</accession>
<dbReference type="InterPro" id="IPR013317">
    <property type="entry name" value="DnaA_dom"/>
</dbReference>
<protein>
    <submittedName>
        <fullName evidence="2">IstB domain-containing protein ATP-binding protein</fullName>
    </submittedName>
</protein>
<dbReference type="GO" id="GO:0006260">
    <property type="term" value="P:DNA replication"/>
    <property type="evidence" value="ECO:0007669"/>
    <property type="project" value="TreeGrafter"/>
</dbReference>
<dbReference type="EMBL" id="AJLR01000045">
    <property type="protein sequence ID" value="EKN67852.1"/>
    <property type="molecule type" value="Genomic_DNA"/>
</dbReference>
<keyword evidence="3" id="KW-1185">Reference proteome</keyword>
<reference evidence="2 3" key="1">
    <citation type="journal article" date="2012" name="Front. Microbiol.">
        <title>Redundancy and modularity in membrane-associated dissimilatory nitrate reduction in Bacillus.</title>
        <authorList>
            <person name="Heylen K."/>
            <person name="Keltjens J."/>
        </authorList>
    </citation>
    <scope>NUCLEOTIDE SEQUENCE [LARGE SCALE GENOMIC DNA]</scope>
    <source>
        <strain evidence="2 3">LMG 9581</strain>
    </source>
</reference>
<dbReference type="STRING" id="1131731.BAZO_08219"/>
<dbReference type="AlphaFoldDB" id="K6D5Q0"/>
<dbReference type="PANTHER" id="PTHR30050">
    <property type="entry name" value="CHROMOSOMAL REPLICATION INITIATOR PROTEIN DNAA"/>
    <property type="match status" value="1"/>
</dbReference>
<organism evidence="2 3">
    <name type="scientific">Schinkia azotoformans LMG 9581</name>
    <dbReference type="NCBI Taxonomy" id="1131731"/>
    <lineage>
        <taxon>Bacteria</taxon>
        <taxon>Bacillati</taxon>
        <taxon>Bacillota</taxon>
        <taxon>Bacilli</taxon>
        <taxon>Bacillales</taxon>
        <taxon>Bacillaceae</taxon>
        <taxon>Calidifontibacillus/Schinkia group</taxon>
        <taxon>Schinkia</taxon>
    </lineage>
</organism>
<keyword evidence="2" id="KW-0067">ATP-binding</keyword>
<dbReference type="PANTHER" id="PTHR30050:SF4">
    <property type="entry name" value="ATP-BINDING PROTEIN RV3427C IN INSERTION SEQUENCE-RELATED"/>
    <property type="match status" value="1"/>
</dbReference>